<dbReference type="OrthoDB" id="4571118at2"/>
<keyword evidence="3" id="KW-1185">Reference proteome</keyword>
<feature type="domain" description="Methyltransferase" evidence="1">
    <location>
        <begin position="22"/>
        <end position="120"/>
    </location>
</feature>
<protein>
    <recommendedName>
        <fullName evidence="1">Methyltransferase domain-containing protein</fullName>
    </recommendedName>
</protein>
<evidence type="ECO:0000259" key="1">
    <source>
        <dbReference type="Pfam" id="PF13649"/>
    </source>
</evidence>
<dbReference type="InterPro" id="IPR041698">
    <property type="entry name" value="Methyltransf_25"/>
</dbReference>
<dbReference type="SUPFAM" id="SSF53335">
    <property type="entry name" value="S-adenosyl-L-methionine-dependent methyltransferases"/>
    <property type="match status" value="1"/>
</dbReference>
<dbReference type="EMBL" id="CP012752">
    <property type="protein sequence ID" value="ALG11122.1"/>
    <property type="molecule type" value="Genomic_DNA"/>
</dbReference>
<sequence>MKVPDRVRWAVEVVDPGPADAVLEIGCGPGVAAALICERLDTGRLLAVDRSPVAVRRATERNASHVDAGRLEVRQSALDGLVVPDGSFDKAFCVNVNVFWVSPDPARELAVLRHALRPGGVLYVLYDDGGPTAVSRVTPAIAQALRANGFTDVEARGGGGVGVLGRSPDRTQGGQVRA</sequence>
<name>A0A0N9I9F3_9PSEU</name>
<dbReference type="InterPro" id="IPR029063">
    <property type="entry name" value="SAM-dependent_MTases_sf"/>
</dbReference>
<organism evidence="2 3">
    <name type="scientific">Kibdelosporangium phytohabitans</name>
    <dbReference type="NCBI Taxonomy" id="860235"/>
    <lineage>
        <taxon>Bacteria</taxon>
        <taxon>Bacillati</taxon>
        <taxon>Actinomycetota</taxon>
        <taxon>Actinomycetes</taxon>
        <taxon>Pseudonocardiales</taxon>
        <taxon>Pseudonocardiaceae</taxon>
        <taxon>Kibdelosporangium</taxon>
    </lineage>
</organism>
<accession>A0A0N9I9F3</accession>
<gene>
    <name evidence="2" type="ORF">AOZ06_33355</name>
</gene>
<reference evidence="2 3" key="1">
    <citation type="submission" date="2015-07" db="EMBL/GenBank/DDBJ databases">
        <title>Genome sequencing of Kibdelosporangium phytohabitans.</title>
        <authorList>
            <person name="Qin S."/>
            <person name="Xing K."/>
        </authorList>
    </citation>
    <scope>NUCLEOTIDE SEQUENCE [LARGE SCALE GENOMIC DNA]</scope>
    <source>
        <strain evidence="2 3">KLBMP1111</strain>
    </source>
</reference>
<evidence type="ECO:0000313" key="3">
    <source>
        <dbReference type="Proteomes" id="UP000063699"/>
    </source>
</evidence>
<dbReference type="STRING" id="860235.AOZ06_33355"/>
<dbReference type="Pfam" id="PF13649">
    <property type="entry name" value="Methyltransf_25"/>
    <property type="match status" value="1"/>
</dbReference>
<dbReference type="CDD" id="cd02440">
    <property type="entry name" value="AdoMet_MTases"/>
    <property type="match status" value="1"/>
</dbReference>
<proteinExistence type="predicted"/>
<evidence type="ECO:0000313" key="2">
    <source>
        <dbReference type="EMBL" id="ALG11122.1"/>
    </source>
</evidence>
<dbReference type="AlphaFoldDB" id="A0A0N9I9F3"/>
<dbReference type="Gene3D" id="3.40.50.150">
    <property type="entry name" value="Vaccinia Virus protein VP39"/>
    <property type="match status" value="1"/>
</dbReference>
<dbReference type="RefSeq" id="WP_054293023.1">
    <property type="nucleotide sequence ID" value="NZ_CP012752.1"/>
</dbReference>
<dbReference type="KEGG" id="kphy:AOZ06_33355"/>
<dbReference type="Proteomes" id="UP000063699">
    <property type="component" value="Chromosome"/>
</dbReference>